<evidence type="ECO:0000313" key="1">
    <source>
        <dbReference type="EMBL" id="VAV89850.1"/>
    </source>
</evidence>
<accession>A0A3B0R9G5</accession>
<gene>
    <name evidence="1" type="ORF">MNBD_ALPHA08-1670</name>
</gene>
<organism evidence="1">
    <name type="scientific">hydrothermal vent metagenome</name>
    <dbReference type="NCBI Taxonomy" id="652676"/>
    <lineage>
        <taxon>unclassified sequences</taxon>
        <taxon>metagenomes</taxon>
        <taxon>ecological metagenomes</taxon>
    </lineage>
</organism>
<dbReference type="EMBL" id="UOEC01000069">
    <property type="protein sequence ID" value="VAV89850.1"/>
    <property type="molecule type" value="Genomic_DNA"/>
</dbReference>
<protein>
    <submittedName>
        <fullName evidence="1">Uncharacterized protein</fullName>
    </submittedName>
</protein>
<dbReference type="AlphaFoldDB" id="A0A3B0R9G5"/>
<sequence length="163" mass="18860">MPLKRDIYSHQKNRLLSLSMFRGFAVFTILFLFASQSLQAGASEADDQTALQFVLYDEINPQCAWTDATGKTHLVVCEHYAVFLFAERQHIEQLPAYYRVQKSTGLIQVKPFLQPMTATEHLWRRRLNNRGPPLSENLANFLSKNIFPAQNAISINLEEMQWR</sequence>
<reference evidence="1" key="1">
    <citation type="submission" date="2018-06" db="EMBL/GenBank/DDBJ databases">
        <authorList>
            <person name="Zhirakovskaya E."/>
        </authorList>
    </citation>
    <scope>NUCLEOTIDE SEQUENCE</scope>
</reference>
<proteinExistence type="predicted"/>
<name>A0A3B0R9G5_9ZZZZ</name>